<comment type="pathway">
    <text evidence="2 9">Amino-acid biosynthesis; L-tryptophan biosynthesis; L-tryptophan from chorismate: step 3/5.</text>
</comment>
<dbReference type="InterPro" id="IPR013785">
    <property type="entry name" value="Aldolase_TIM"/>
</dbReference>
<protein>
    <recommendedName>
        <fullName evidence="4 9">N-(5'-phosphoribosyl)anthranilate isomerase</fullName>
        <shortName evidence="9">PRAI</shortName>
        <ecNumber evidence="3 9">5.3.1.24</ecNumber>
    </recommendedName>
</protein>
<keyword evidence="6 9" id="KW-0822">Tryptophan biosynthesis</keyword>
<evidence type="ECO:0000256" key="3">
    <source>
        <dbReference type="ARBA" id="ARBA00012572"/>
    </source>
</evidence>
<dbReference type="Pfam" id="PF00697">
    <property type="entry name" value="PRAI"/>
    <property type="match status" value="1"/>
</dbReference>
<reference evidence="11 12" key="1">
    <citation type="journal article" date="2014" name="Genome Announc.">
        <title>Draft Genome Sequence of Lutibaculum baratangense Strain AMV1T, Isolated from a Mud Volcano in Andamans, India.</title>
        <authorList>
            <person name="Singh A."/>
            <person name="Sreenivas A."/>
            <person name="Sathyanarayana Reddy G."/>
            <person name="Pinnaka A.K."/>
            <person name="Shivaji S."/>
        </authorList>
    </citation>
    <scope>NUCLEOTIDE SEQUENCE [LARGE SCALE GENOMIC DNA]</scope>
    <source>
        <strain evidence="11 12">AMV1</strain>
    </source>
</reference>
<comment type="catalytic activity">
    <reaction evidence="1 9">
        <text>N-(5-phospho-beta-D-ribosyl)anthranilate = 1-(2-carboxyphenylamino)-1-deoxy-D-ribulose 5-phosphate</text>
        <dbReference type="Rhea" id="RHEA:21540"/>
        <dbReference type="ChEBI" id="CHEBI:18277"/>
        <dbReference type="ChEBI" id="CHEBI:58613"/>
        <dbReference type="EC" id="5.3.1.24"/>
    </reaction>
</comment>
<dbReference type="InterPro" id="IPR044643">
    <property type="entry name" value="TrpF_fam"/>
</dbReference>
<dbReference type="HAMAP" id="MF_00135">
    <property type="entry name" value="PRAI"/>
    <property type="match status" value="1"/>
</dbReference>
<evidence type="ECO:0000256" key="4">
    <source>
        <dbReference type="ARBA" id="ARBA00022272"/>
    </source>
</evidence>
<dbReference type="EMBL" id="AWXZ01000017">
    <property type="protein sequence ID" value="ESR25930.1"/>
    <property type="molecule type" value="Genomic_DNA"/>
</dbReference>
<keyword evidence="8 9" id="KW-0413">Isomerase</keyword>
<organism evidence="11 12">
    <name type="scientific">Lutibaculum baratangense AMV1</name>
    <dbReference type="NCBI Taxonomy" id="631454"/>
    <lineage>
        <taxon>Bacteria</taxon>
        <taxon>Pseudomonadati</taxon>
        <taxon>Pseudomonadota</taxon>
        <taxon>Alphaproteobacteria</taxon>
        <taxon>Hyphomicrobiales</taxon>
        <taxon>Tepidamorphaceae</taxon>
        <taxon>Lutibaculum</taxon>
    </lineage>
</organism>
<dbReference type="PANTHER" id="PTHR42894:SF1">
    <property type="entry name" value="N-(5'-PHOSPHORIBOSYL)ANTHRANILATE ISOMERASE"/>
    <property type="match status" value="1"/>
</dbReference>
<dbReference type="SUPFAM" id="SSF51366">
    <property type="entry name" value="Ribulose-phoshate binding barrel"/>
    <property type="match status" value="1"/>
</dbReference>
<gene>
    <name evidence="9" type="primary">trpF</name>
    <name evidence="11" type="ORF">N177_1265</name>
</gene>
<dbReference type="CDD" id="cd00405">
    <property type="entry name" value="PRAI"/>
    <property type="match status" value="1"/>
</dbReference>
<evidence type="ECO:0000256" key="2">
    <source>
        <dbReference type="ARBA" id="ARBA00004664"/>
    </source>
</evidence>
<dbReference type="UniPathway" id="UPA00035">
    <property type="reaction ID" value="UER00042"/>
</dbReference>
<evidence type="ECO:0000313" key="12">
    <source>
        <dbReference type="Proteomes" id="UP000017819"/>
    </source>
</evidence>
<evidence type="ECO:0000256" key="5">
    <source>
        <dbReference type="ARBA" id="ARBA00022605"/>
    </source>
</evidence>
<dbReference type="Proteomes" id="UP000017819">
    <property type="component" value="Unassembled WGS sequence"/>
</dbReference>
<dbReference type="OrthoDB" id="9796196at2"/>
<accession>V4RS33</accession>
<dbReference type="PANTHER" id="PTHR42894">
    <property type="entry name" value="N-(5'-PHOSPHORIBOSYL)ANTHRANILATE ISOMERASE"/>
    <property type="match status" value="1"/>
</dbReference>
<dbReference type="InterPro" id="IPR001240">
    <property type="entry name" value="PRAI_dom"/>
</dbReference>
<evidence type="ECO:0000256" key="7">
    <source>
        <dbReference type="ARBA" id="ARBA00023141"/>
    </source>
</evidence>
<dbReference type="PATRIC" id="fig|631454.5.peg.1250"/>
<dbReference type="STRING" id="631454.N177_1265"/>
<keyword evidence="7 9" id="KW-0057">Aromatic amino acid biosynthesis</keyword>
<dbReference type="Gene3D" id="3.20.20.70">
    <property type="entry name" value="Aldolase class I"/>
    <property type="match status" value="1"/>
</dbReference>
<sequence length="225" mass="23400">MHVDIKICGMTEAAGLRAACDAGADLAGFVFFSRSPRNIGVASAAGLAATARERIGIVALLVDAPDDLVDAVVEGLAPDFLQLHGQETPERCVELRRRHKLPLIKAFGIGDAGDVDAIRGYHGVIDRILVDAKPPKDAERPGGLGRSFDWSLLDRLGAHPPLMLSGGLDAGNVGEAIAIAGPDGVDVSSGVESAPGRKDPVRIREFVAAVRAAEAAGAPAKEFEE</sequence>
<evidence type="ECO:0000256" key="1">
    <source>
        <dbReference type="ARBA" id="ARBA00001164"/>
    </source>
</evidence>
<evidence type="ECO:0000313" key="11">
    <source>
        <dbReference type="EMBL" id="ESR25930.1"/>
    </source>
</evidence>
<name>V4RS33_9HYPH</name>
<dbReference type="RefSeq" id="WP_023431410.1">
    <property type="nucleotide sequence ID" value="NZ_AWXZ01000017.1"/>
</dbReference>
<dbReference type="eggNOG" id="COG0135">
    <property type="taxonomic scope" value="Bacteria"/>
</dbReference>
<dbReference type="AlphaFoldDB" id="V4RS33"/>
<comment type="similarity">
    <text evidence="9">Belongs to the TrpF family.</text>
</comment>
<dbReference type="GO" id="GO:0000162">
    <property type="term" value="P:L-tryptophan biosynthetic process"/>
    <property type="evidence" value="ECO:0007669"/>
    <property type="project" value="UniProtKB-UniRule"/>
</dbReference>
<dbReference type="NCBIfam" id="NF002295">
    <property type="entry name" value="PRK01222.1-1"/>
    <property type="match status" value="1"/>
</dbReference>
<evidence type="ECO:0000256" key="8">
    <source>
        <dbReference type="ARBA" id="ARBA00023235"/>
    </source>
</evidence>
<proteinExistence type="inferred from homology"/>
<comment type="caution">
    <text evidence="11">The sequence shown here is derived from an EMBL/GenBank/DDBJ whole genome shotgun (WGS) entry which is preliminary data.</text>
</comment>
<dbReference type="InterPro" id="IPR011060">
    <property type="entry name" value="RibuloseP-bd_barrel"/>
</dbReference>
<keyword evidence="12" id="KW-1185">Reference proteome</keyword>
<evidence type="ECO:0000256" key="9">
    <source>
        <dbReference type="HAMAP-Rule" id="MF_00135"/>
    </source>
</evidence>
<feature type="domain" description="N-(5'phosphoribosyl) anthranilate isomerase (PRAI)" evidence="10">
    <location>
        <begin position="5"/>
        <end position="208"/>
    </location>
</feature>
<dbReference type="GO" id="GO:0004640">
    <property type="term" value="F:phosphoribosylanthranilate isomerase activity"/>
    <property type="evidence" value="ECO:0007669"/>
    <property type="project" value="UniProtKB-UniRule"/>
</dbReference>
<evidence type="ECO:0000259" key="10">
    <source>
        <dbReference type="Pfam" id="PF00697"/>
    </source>
</evidence>
<evidence type="ECO:0000256" key="6">
    <source>
        <dbReference type="ARBA" id="ARBA00022822"/>
    </source>
</evidence>
<dbReference type="EC" id="5.3.1.24" evidence="3 9"/>
<keyword evidence="5 9" id="KW-0028">Amino-acid biosynthesis</keyword>